<feature type="coiled-coil region" evidence="7">
    <location>
        <begin position="53"/>
        <end position="116"/>
    </location>
</feature>
<feature type="domain" description="Prokaryotic-type class I peptide chain release factors" evidence="8">
    <location>
        <begin position="245"/>
        <end position="261"/>
    </location>
</feature>
<keyword evidence="7" id="KW-0175">Coiled coil</keyword>
<evidence type="ECO:0000256" key="1">
    <source>
        <dbReference type="ARBA" id="ARBA00002613"/>
    </source>
</evidence>
<comment type="subcellular location">
    <subcellularLocation>
        <location evidence="6">Cytoplasm</location>
    </subcellularLocation>
</comment>
<keyword evidence="5 6" id="KW-0648">Protein biosynthesis</keyword>
<dbReference type="AlphaFoldDB" id="A0A9J6QXH3"/>
<dbReference type="SMART" id="SM00937">
    <property type="entry name" value="PCRF"/>
    <property type="match status" value="1"/>
</dbReference>
<dbReference type="Gene3D" id="3.30.70.1660">
    <property type="match status" value="1"/>
</dbReference>
<dbReference type="GO" id="GO:0005737">
    <property type="term" value="C:cytoplasm"/>
    <property type="evidence" value="ECO:0007669"/>
    <property type="project" value="UniProtKB-SubCell"/>
</dbReference>
<comment type="similarity">
    <text evidence="2 6">Belongs to the prokaryotic/mitochondrial release factor family.</text>
</comment>
<dbReference type="Gene3D" id="1.20.58.410">
    <property type="entry name" value="Release factor"/>
    <property type="match status" value="1"/>
</dbReference>
<sequence length="367" mass="41405">MIELEQIKADLPGLKGRLKEAGESLDLAGLRDQLKGLDEKTQASGFWDDHEKAQKVMKEKKSIENKIEEYEALATEIEDVEVLILLAEEAQDASMTKEIQDAYDAAAEKLEELRLATLLTGEYDKNNAIISLHGGSGGTDAKDWAEMLFRMYVRWAERKGYKVKILDYQEEKEGGINSATAVVEGDNAYGYLKNEKGVHRLVRISPYDSSGRRHTSFASLDVIPEIDDDTTVEIDPDDLRIDTFRSSGAGGQHVNKTDSAIRITHIPTNIVVSCQNERSQHQNREVAMKLLLSKLVELKEQEHKENLKELQGDYSQITWGSQIRSYVFHPYTMVKDHRTGAEVGNVGGVMDGDIDYFINEKLKQKER</sequence>
<keyword evidence="6" id="KW-0963">Cytoplasm</keyword>
<proteinExistence type="inferred from homology"/>
<dbReference type="PANTHER" id="PTHR43116:SF3">
    <property type="entry name" value="CLASS I PEPTIDE CHAIN RELEASE FACTOR"/>
    <property type="match status" value="1"/>
</dbReference>
<organism evidence="9 10">
    <name type="scientific">Hominibacterium faecale</name>
    <dbReference type="NCBI Taxonomy" id="2839743"/>
    <lineage>
        <taxon>Bacteria</taxon>
        <taxon>Bacillati</taxon>
        <taxon>Bacillota</taxon>
        <taxon>Clostridia</taxon>
        <taxon>Peptostreptococcales</taxon>
        <taxon>Anaerovoracaceae</taxon>
        <taxon>Hominibacterium</taxon>
    </lineage>
</organism>
<evidence type="ECO:0000256" key="2">
    <source>
        <dbReference type="ARBA" id="ARBA00010835"/>
    </source>
</evidence>
<name>A0A9J6QXH3_9FIRM</name>
<dbReference type="InterPro" id="IPR000352">
    <property type="entry name" value="Pep_chain_release_fac_I"/>
</dbReference>
<dbReference type="SUPFAM" id="SSF75620">
    <property type="entry name" value="Release factor"/>
    <property type="match status" value="1"/>
</dbReference>
<evidence type="ECO:0000256" key="3">
    <source>
        <dbReference type="ARBA" id="ARBA00019192"/>
    </source>
</evidence>
<dbReference type="InterPro" id="IPR005139">
    <property type="entry name" value="PCRF"/>
</dbReference>
<evidence type="ECO:0000259" key="8">
    <source>
        <dbReference type="PROSITE" id="PS00745"/>
    </source>
</evidence>
<dbReference type="PROSITE" id="PS00745">
    <property type="entry name" value="RF_PROK_I"/>
    <property type="match status" value="1"/>
</dbReference>
<comment type="PTM">
    <text evidence="6">Methylated by PrmC. Methylation increases the termination efficiency of RF2.</text>
</comment>
<feature type="modified residue" description="N5-methylglutamine" evidence="6">
    <location>
        <position position="252"/>
    </location>
</feature>
<comment type="caution">
    <text evidence="9">The sequence shown here is derived from an EMBL/GenBank/DDBJ whole genome shotgun (WGS) entry which is preliminary data.</text>
</comment>
<evidence type="ECO:0000313" key="10">
    <source>
        <dbReference type="Proteomes" id="UP001065549"/>
    </source>
</evidence>
<dbReference type="NCBIfam" id="TIGR00020">
    <property type="entry name" value="prfB"/>
    <property type="match status" value="1"/>
</dbReference>
<reference evidence="9" key="1">
    <citation type="submission" date="2022-09" db="EMBL/GenBank/DDBJ databases">
        <title>Culturomic study of gut microbiota in children with autism spectrum disorder.</title>
        <authorList>
            <person name="Efimov B.A."/>
            <person name="Chaplin A.V."/>
            <person name="Sokolova S.R."/>
            <person name="Pikina A.P."/>
            <person name="Korzhanova M."/>
            <person name="Belova V."/>
            <person name="Korostin D."/>
        </authorList>
    </citation>
    <scope>NUCLEOTIDE SEQUENCE</scope>
    <source>
        <strain evidence="9">ASD5510</strain>
    </source>
</reference>
<keyword evidence="10" id="KW-1185">Reference proteome</keyword>
<dbReference type="GO" id="GO:0016149">
    <property type="term" value="F:translation release factor activity, codon specific"/>
    <property type="evidence" value="ECO:0007669"/>
    <property type="project" value="UniProtKB-UniRule"/>
</dbReference>
<dbReference type="Pfam" id="PF03462">
    <property type="entry name" value="PCRF"/>
    <property type="match status" value="1"/>
</dbReference>
<dbReference type="RefSeq" id="WP_148396841.1">
    <property type="nucleotide sequence ID" value="NZ_JAJAGH010000012.1"/>
</dbReference>
<dbReference type="InterPro" id="IPR004374">
    <property type="entry name" value="PrfB"/>
</dbReference>
<dbReference type="PANTHER" id="PTHR43116">
    <property type="entry name" value="PEPTIDE CHAIN RELEASE FACTOR 2"/>
    <property type="match status" value="1"/>
</dbReference>
<gene>
    <name evidence="6 9" type="primary">prfB</name>
    <name evidence="9" type="ORF">OBO34_17740</name>
</gene>
<dbReference type="HAMAP" id="MF_00094">
    <property type="entry name" value="Rel_fac_2"/>
    <property type="match status" value="1"/>
</dbReference>
<protein>
    <recommendedName>
        <fullName evidence="3 6">Peptide chain release factor 2</fullName>
        <shortName evidence="6">RF-2</shortName>
    </recommendedName>
</protein>
<dbReference type="Proteomes" id="UP001065549">
    <property type="component" value="Unassembled WGS sequence"/>
</dbReference>
<dbReference type="Pfam" id="PF00472">
    <property type="entry name" value="RF-1"/>
    <property type="match status" value="1"/>
</dbReference>
<dbReference type="FunFam" id="3.30.160.20:FF:000010">
    <property type="entry name" value="Peptide chain release factor 2"/>
    <property type="match status" value="1"/>
</dbReference>
<evidence type="ECO:0000313" key="9">
    <source>
        <dbReference type="EMBL" id="MCU7380178.1"/>
    </source>
</evidence>
<dbReference type="InterPro" id="IPR045853">
    <property type="entry name" value="Pep_chain_release_fac_I_sf"/>
</dbReference>
<dbReference type="EMBL" id="JAOSHN010000008">
    <property type="protein sequence ID" value="MCU7380178.1"/>
    <property type="molecule type" value="Genomic_DNA"/>
</dbReference>
<keyword evidence="4 6" id="KW-0488">Methylation</keyword>
<dbReference type="Gene3D" id="3.30.160.20">
    <property type="match status" value="1"/>
</dbReference>
<evidence type="ECO:0000256" key="6">
    <source>
        <dbReference type="HAMAP-Rule" id="MF_00094"/>
    </source>
</evidence>
<accession>A0A9J6QXH3</accession>
<evidence type="ECO:0000256" key="7">
    <source>
        <dbReference type="SAM" id="Coils"/>
    </source>
</evidence>
<comment type="function">
    <text evidence="1 6">Peptide chain release factor 2 directs the termination of translation in response to the peptide chain termination codons UGA and UAA.</text>
</comment>
<evidence type="ECO:0000256" key="5">
    <source>
        <dbReference type="ARBA" id="ARBA00022917"/>
    </source>
</evidence>
<evidence type="ECO:0000256" key="4">
    <source>
        <dbReference type="ARBA" id="ARBA00022481"/>
    </source>
</evidence>